<feature type="compositionally biased region" description="Polar residues" evidence="2">
    <location>
        <begin position="510"/>
        <end position="543"/>
    </location>
</feature>
<protein>
    <submittedName>
        <fullName evidence="3">Uncharacterized protein</fullName>
    </submittedName>
</protein>
<feature type="region of interest" description="Disordered" evidence="2">
    <location>
        <begin position="584"/>
        <end position="606"/>
    </location>
</feature>
<feature type="region of interest" description="Disordered" evidence="2">
    <location>
        <begin position="1"/>
        <end position="73"/>
    </location>
</feature>
<feature type="region of interest" description="Disordered" evidence="2">
    <location>
        <begin position="439"/>
        <end position="568"/>
    </location>
</feature>
<proteinExistence type="predicted"/>
<evidence type="ECO:0000256" key="1">
    <source>
        <dbReference type="SAM" id="Coils"/>
    </source>
</evidence>
<accession>A0A0L8G4M9</accession>
<feature type="coiled-coil region" evidence="1">
    <location>
        <begin position="289"/>
        <end position="316"/>
    </location>
</feature>
<feature type="compositionally biased region" description="Basic and acidic residues" evidence="2">
    <location>
        <begin position="17"/>
        <end position="53"/>
    </location>
</feature>
<feature type="compositionally biased region" description="Polar residues" evidence="2">
    <location>
        <begin position="439"/>
        <end position="462"/>
    </location>
</feature>
<dbReference type="AlphaFoldDB" id="A0A0L8G4M9"/>
<organism evidence="3">
    <name type="scientific">Octopus bimaculoides</name>
    <name type="common">California two-spotted octopus</name>
    <dbReference type="NCBI Taxonomy" id="37653"/>
    <lineage>
        <taxon>Eukaryota</taxon>
        <taxon>Metazoa</taxon>
        <taxon>Spiralia</taxon>
        <taxon>Lophotrochozoa</taxon>
        <taxon>Mollusca</taxon>
        <taxon>Cephalopoda</taxon>
        <taxon>Coleoidea</taxon>
        <taxon>Octopodiformes</taxon>
        <taxon>Octopoda</taxon>
        <taxon>Incirrata</taxon>
        <taxon>Octopodidae</taxon>
        <taxon>Octopus</taxon>
    </lineage>
</organism>
<feature type="region of interest" description="Disordered" evidence="2">
    <location>
        <begin position="672"/>
        <end position="694"/>
    </location>
</feature>
<dbReference type="EMBL" id="KQ423978">
    <property type="protein sequence ID" value="KOF71789.1"/>
    <property type="molecule type" value="Genomic_DNA"/>
</dbReference>
<evidence type="ECO:0000313" key="3">
    <source>
        <dbReference type="EMBL" id="KOF71789.1"/>
    </source>
</evidence>
<feature type="compositionally biased region" description="Basic residues" evidence="2">
    <location>
        <begin position="54"/>
        <end position="63"/>
    </location>
</feature>
<reference evidence="3" key="1">
    <citation type="submission" date="2015-07" db="EMBL/GenBank/DDBJ databases">
        <title>MeaNS - Measles Nucleotide Surveillance Program.</title>
        <authorList>
            <person name="Tran T."/>
            <person name="Druce J."/>
        </authorList>
    </citation>
    <scope>NUCLEOTIDE SEQUENCE</scope>
    <source>
        <strain evidence="3">UCB-OBI-ISO-001</strain>
        <tissue evidence="3">Gonad</tissue>
    </source>
</reference>
<feature type="compositionally biased region" description="Basic residues" evidence="2">
    <location>
        <begin position="678"/>
        <end position="688"/>
    </location>
</feature>
<feature type="compositionally biased region" description="Polar residues" evidence="2">
    <location>
        <begin position="489"/>
        <end position="501"/>
    </location>
</feature>
<keyword evidence="1" id="KW-0175">Coiled coil</keyword>
<evidence type="ECO:0000256" key="2">
    <source>
        <dbReference type="SAM" id="MobiDB-lite"/>
    </source>
</evidence>
<sequence>MQLLNVDEPSNGGTRSTDTKDRPCSRVTDKEKAKEKEKEGEREKKERERERMKERKKTKRKKQNNSNNNNNIHIQWRKIVGKFMFHSNPIDDENDNDVDSFIFNAMTTDAPVYPFKDPLSFPESEFPVCSWKELEAEERGTLQLEKALQWEEARIEWAEFHREWAECHPPQSKRPEGVEIQQRGQSHLLEKALQLEETGDQPAEELPFKWAEFYDQQPWVEPQSKQWVKRYCKVWEEPLALGRSSRRESMPHRCTEEGESVEAMRGQFSRVSEIERVLTKRSSLLGRLMKIAQLQRETKENEMQALNRQATRTKLQSASSRQGTNLSQRLVGEAGKEGKCGTKNSGLPWEANCTEMEENCNKSSSRCKDGKCSCTSSCSCNVQSNTESVKKNLQVQDAHQLPDISPNQDAQKLSIVQLMQNLHMQQNPHLPQSVTELQKGLNSVQKASSSIPDSDVQQQACTQGGAYQPQEDADAQVGAQPEIGACQPENGNQLGACQQQDSPDERDACVQQSTETQQTSDGVQSDVQSDMQPEVQSDMQHNVQPKRETCPRGVNRQKSEQQQHSAYSWQDTYLKRSVVLQWGSSPQARTRQKSKPDAPLRPLSGNQYTIKPSLNLSMGRESSQLLSALGATVCPNSSHSKCHKGSALKTDTSVMQTLQAFCGIASLAGKGNPVQKPLRTRHRTRRQHSQNMKASALSLKKYATLA</sequence>
<gene>
    <name evidence="3" type="ORF">OCBIM_22000477mg</name>
</gene>
<name>A0A0L8G4M9_OCTBM</name>